<dbReference type="NCBIfam" id="TIGR04534">
    <property type="entry name" value="ELWxxDGT_rpt"/>
    <property type="match status" value="1"/>
</dbReference>
<dbReference type="InterPro" id="IPR030916">
    <property type="entry name" value="ELWxxDGT_rpt"/>
</dbReference>
<dbReference type="PATRIC" id="fig|1297742.4.peg.3333"/>
<accession>A0A0H4WXQ4</accession>
<feature type="signal peptide" evidence="1">
    <location>
        <begin position="1"/>
        <end position="22"/>
    </location>
</feature>
<evidence type="ECO:0000313" key="2">
    <source>
        <dbReference type="EMBL" id="AKQ66393.1"/>
    </source>
</evidence>
<evidence type="ECO:0000256" key="1">
    <source>
        <dbReference type="SAM" id="SignalP"/>
    </source>
</evidence>
<sequence>MKKPWRCFPVVLPLLAACELPAVDALQPSHNEAPSRPQREWEPCGLAAPRLLDLHPGPGDAKIGEQTPGPTGLFFTADDGRHGTELWTSSGTHGDGTRLLRDIAGGAMGADPTDLTRVGDRLFFIADDGMNGRALWTSDGTRAGTTLLKRILPVRAGLGEGQALVAYKDRIYFAAEHAHGTRGTELWTSDGTPAGTREVADLAPGPESSYPRRFAVHDGSLYFVISRGEENWLVRGEGGASFTPLHKVFEDTVIFGMKSVDEKLFFLVDPDEGEATLHVTDGTPAGTRRLRFFPGEYPHDLVAMNGRLYFSAGSGTDEGEELWVSDGTVSGTRRLKDIRPGRKGSSPASLAVLGDRIYFSADDGKHGRELWVSDGTFGGTKLFKDLIRGTRGSSPSEVTTLHDWLFFSAENSNGKAETWISNGSTSGFWRIDTDGAHAAKGFVRSGWDVFFTAETRGSGRELHALPFRPTGECAQARP</sequence>
<dbReference type="GO" id="GO:0016740">
    <property type="term" value="F:transferase activity"/>
    <property type="evidence" value="ECO:0007669"/>
    <property type="project" value="UniProtKB-KW"/>
</dbReference>
<dbReference type="SUPFAM" id="SSF63825">
    <property type="entry name" value="YWTD domain"/>
    <property type="match status" value="1"/>
</dbReference>
<dbReference type="Proteomes" id="UP000009026">
    <property type="component" value="Chromosome"/>
</dbReference>
<reference evidence="2 3" key="1">
    <citation type="journal article" date="2016" name="PLoS ONE">
        <title>Complete Genome Sequence and Comparative Genomics of a Novel Myxobacterium Myxococcus hansupus.</title>
        <authorList>
            <person name="Sharma G."/>
            <person name="Narwani T."/>
            <person name="Subramanian S."/>
        </authorList>
    </citation>
    <scope>NUCLEOTIDE SEQUENCE [LARGE SCALE GENOMIC DNA]</scope>
    <source>
        <strain evidence="3">mixupus</strain>
    </source>
</reference>
<dbReference type="eggNOG" id="COG0823">
    <property type="taxonomic scope" value="Bacteria"/>
</dbReference>
<keyword evidence="2" id="KW-0808">Transferase</keyword>
<dbReference type="AlphaFoldDB" id="A0A0H4WXQ4"/>
<proteinExistence type="predicted"/>
<protein>
    <submittedName>
        <fullName evidence="2">Putative cycloinulo-oligosaccharide fructanotransferase</fullName>
    </submittedName>
</protein>
<name>A0A0H4WXQ4_9BACT</name>
<dbReference type="EMBL" id="CP012109">
    <property type="protein sequence ID" value="AKQ66393.1"/>
    <property type="molecule type" value="Genomic_DNA"/>
</dbReference>
<dbReference type="KEGG" id="mym:A176_003305"/>
<gene>
    <name evidence="2" type="ORF">A176_003305</name>
</gene>
<evidence type="ECO:0000313" key="3">
    <source>
        <dbReference type="Proteomes" id="UP000009026"/>
    </source>
</evidence>
<keyword evidence="3" id="KW-1185">Reference proteome</keyword>
<organism evidence="2 3">
    <name type="scientific">Pseudomyxococcus hansupus</name>
    <dbReference type="NCBI Taxonomy" id="1297742"/>
    <lineage>
        <taxon>Bacteria</taxon>
        <taxon>Pseudomonadati</taxon>
        <taxon>Myxococcota</taxon>
        <taxon>Myxococcia</taxon>
        <taxon>Myxococcales</taxon>
        <taxon>Cystobacterineae</taxon>
        <taxon>Myxococcaceae</taxon>
        <taxon>Pseudomyxococcus</taxon>
    </lineage>
</organism>
<dbReference type="PROSITE" id="PS51257">
    <property type="entry name" value="PROKAR_LIPOPROTEIN"/>
    <property type="match status" value="1"/>
</dbReference>
<dbReference type="STRING" id="1297742.A176_003305"/>
<dbReference type="OrthoDB" id="5242130at2"/>
<feature type="chain" id="PRO_5005212121" evidence="1">
    <location>
        <begin position="23"/>
        <end position="478"/>
    </location>
</feature>
<keyword evidence="1" id="KW-0732">Signal</keyword>
<dbReference type="RefSeq" id="WP_002640163.1">
    <property type="nucleotide sequence ID" value="NZ_CP012109.1"/>
</dbReference>